<reference evidence="1" key="1">
    <citation type="submission" date="2019-08" db="EMBL/GenBank/DDBJ databases">
        <title>The genome of the North American firefly Photinus pyralis.</title>
        <authorList>
            <consortium name="Photinus pyralis genome working group"/>
            <person name="Fallon T.R."/>
            <person name="Sander Lower S.E."/>
            <person name="Weng J.-K."/>
        </authorList>
    </citation>
    <scope>NUCLEOTIDE SEQUENCE</scope>
    <source>
        <strain evidence="1">TRF0915ILg1</strain>
        <tissue evidence="1">Whole body</tissue>
    </source>
</reference>
<evidence type="ECO:0000313" key="1">
    <source>
        <dbReference type="EMBL" id="KAF2901765.1"/>
    </source>
</evidence>
<comment type="caution">
    <text evidence="1">The sequence shown here is derived from an EMBL/GenBank/DDBJ whole genome shotgun (WGS) entry which is preliminary data.</text>
</comment>
<accession>A0A8K0DJT4</accession>
<evidence type="ECO:0000313" key="2">
    <source>
        <dbReference type="Proteomes" id="UP000801492"/>
    </source>
</evidence>
<organism evidence="1 2">
    <name type="scientific">Ignelater luminosus</name>
    <name type="common">Cucubano</name>
    <name type="synonym">Pyrophorus luminosus</name>
    <dbReference type="NCBI Taxonomy" id="2038154"/>
    <lineage>
        <taxon>Eukaryota</taxon>
        <taxon>Metazoa</taxon>
        <taxon>Ecdysozoa</taxon>
        <taxon>Arthropoda</taxon>
        <taxon>Hexapoda</taxon>
        <taxon>Insecta</taxon>
        <taxon>Pterygota</taxon>
        <taxon>Neoptera</taxon>
        <taxon>Endopterygota</taxon>
        <taxon>Coleoptera</taxon>
        <taxon>Polyphaga</taxon>
        <taxon>Elateriformia</taxon>
        <taxon>Elateroidea</taxon>
        <taxon>Elateridae</taxon>
        <taxon>Agrypninae</taxon>
        <taxon>Pyrophorini</taxon>
        <taxon>Ignelater</taxon>
    </lineage>
</organism>
<dbReference type="OrthoDB" id="8194914at2759"/>
<proteinExistence type="predicted"/>
<keyword evidence="2" id="KW-1185">Reference proteome</keyword>
<dbReference type="EMBL" id="VTPC01001503">
    <property type="protein sequence ID" value="KAF2901765.1"/>
    <property type="molecule type" value="Genomic_DNA"/>
</dbReference>
<protein>
    <submittedName>
        <fullName evidence="1">Uncharacterized protein</fullName>
    </submittedName>
</protein>
<gene>
    <name evidence="1" type="ORF">ILUMI_04423</name>
</gene>
<sequence length="383" mass="46756">MVYESDFYTTRRYRTSPSLSTYTVSYQPSKQVRLLPGLGKVHVVHTYDRIVPYVGHKRLTVVTPPPQIFRVRPSVLLREFDRISYKYRPPVSYSYVNNYLNSNSAVRTYYREPIMNYQPINTKTSVYYHHTVERPLKLYYDILGYPIYNRYWYRYWYDIPKSRYYDYYYNDVINYSHYYPSYLSRISWDTYLSNSRYKYWYSRPLTSSRTVYDEAPSWYKLSPSWWKHWYPSVSSSSYPRLTSYVSPYWPKYWTSYDSPYYWSTYWQPSWSRYWRSAWNSNWTRWYDIMFNDETSRIRADAASVLKRIHTPVVRTPLSLLPYSTRYSEPILTSRITSDDYIYKMLSASPYNAKISYTTYYSEPVRKYIDQKIEEKKQAEISAA</sequence>
<dbReference type="AlphaFoldDB" id="A0A8K0DJT4"/>
<dbReference type="Proteomes" id="UP000801492">
    <property type="component" value="Unassembled WGS sequence"/>
</dbReference>
<name>A0A8K0DJT4_IGNLU</name>